<gene>
    <name evidence="1" type="ORF">F2Y61_20505</name>
</gene>
<evidence type="ECO:0000313" key="2">
    <source>
        <dbReference type="Proteomes" id="UP000347681"/>
    </source>
</evidence>
<sequence length="123" mass="13949">MNKEEKVNLLTAWLAEVVAEKKAHDEPCAVTFLSANEVQMSETVNGSMPTNKVYPGNPLKSLLRTIVKCYYADEEKHWLEMVATEYAELPDEPDELEKVYSPALCPEHIYHALRELKALVADN</sequence>
<protein>
    <submittedName>
        <fullName evidence="1">Uncharacterized protein</fullName>
    </submittedName>
</protein>
<organism evidence="1 2">
    <name type="scientific">Phocaeicola dorei</name>
    <dbReference type="NCBI Taxonomy" id="357276"/>
    <lineage>
        <taxon>Bacteria</taxon>
        <taxon>Pseudomonadati</taxon>
        <taxon>Bacteroidota</taxon>
        <taxon>Bacteroidia</taxon>
        <taxon>Bacteroidales</taxon>
        <taxon>Bacteroidaceae</taxon>
        <taxon>Phocaeicola</taxon>
    </lineage>
</organism>
<dbReference type="GeneID" id="93406793"/>
<name>A0A5M5ZPK6_9BACT</name>
<proteinExistence type="predicted"/>
<evidence type="ECO:0000313" key="1">
    <source>
        <dbReference type="EMBL" id="KAA5379574.1"/>
    </source>
</evidence>
<accession>A0A5M5ZPK6</accession>
<dbReference type="EMBL" id="VVZB01000019">
    <property type="protein sequence ID" value="KAA5379574.1"/>
    <property type="molecule type" value="Genomic_DNA"/>
</dbReference>
<dbReference type="RefSeq" id="WP_008151988.1">
    <property type="nucleotide sequence ID" value="NZ_JAHONO010000009.1"/>
</dbReference>
<comment type="caution">
    <text evidence="1">The sequence shown here is derived from an EMBL/GenBank/DDBJ whole genome shotgun (WGS) entry which is preliminary data.</text>
</comment>
<dbReference type="Proteomes" id="UP000347681">
    <property type="component" value="Unassembled WGS sequence"/>
</dbReference>
<reference evidence="1 2" key="1">
    <citation type="journal article" date="2019" name="Nat. Med.">
        <title>A library of human gut bacterial isolates paired with longitudinal multiomics data enables mechanistic microbiome research.</title>
        <authorList>
            <person name="Poyet M."/>
            <person name="Groussin M."/>
            <person name="Gibbons S.M."/>
            <person name="Avila-Pacheco J."/>
            <person name="Jiang X."/>
            <person name="Kearney S.M."/>
            <person name="Perrotta A.R."/>
            <person name="Berdy B."/>
            <person name="Zhao S."/>
            <person name="Lieberman T.D."/>
            <person name="Swanson P.K."/>
            <person name="Smith M."/>
            <person name="Roesemann S."/>
            <person name="Alexander J.E."/>
            <person name="Rich S.A."/>
            <person name="Livny J."/>
            <person name="Vlamakis H."/>
            <person name="Clish C."/>
            <person name="Bullock K."/>
            <person name="Deik A."/>
            <person name="Scott J."/>
            <person name="Pierce K.A."/>
            <person name="Xavier R.J."/>
            <person name="Alm E.J."/>
        </authorList>
    </citation>
    <scope>NUCLEOTIDE SEQUENCE [LARGE SCALE GENOMIC DNA]</scope>
    <source>
        <strain evidence="1 2">BIOML-A5</strain>
    </source>
</reference>
<dbReference type="AlphaFoldDB" id="A0A5M5ZPK6"/>